<dbReference type="EMBL" id="WPCU01000006">
    <property type="protein sequence ID" value="MVA76435.1"/>
    <property type="molecule type" value="Genomic_DNA"/>
</dbReference>
<dbReference type="InterPro" id="IPR027417">
    <property type="entry name" value="P-loop_NTPase"/>
</dbReference>
<gene>
    <name evidence="1" type="ORF">GC722_10425</name>
</gene>
<keyword evidence="2" id="KW-1185">Reference proteome</keyword>
<evidence type="ECO:0000313" key="2">
    <source>
        <dbReference type="Proteomes" id="UP000435304"/>
    </source>
</evidence>
<accession>A0A6A9UXK2</accession>
<keyword evidence="1" id="KW-0418">Kinase</keyword>
<feature type="non-terminal residue" evidence="1">
    <location>
        <position position="164"/>
    </location>
</feature>
<protein>
    <submittedName>
        <fullName evidence="1">Uridine kinase</fullName>
    </submittedName>
</protein>
<keyword evidence="1" id="KW-0808">Transferase</keyword>
<comment type="caution">
    <text evidence="1">The sequence shown here is derived from an EMBL/GenBank/DDBJ whole genome shotgun (WGS) entry which is preliminary data.</text>
</comment>
<dbReference type="GO" id="GO:0016301">
    <property type="term" value="F:kinase activity"/>
    <property type="evidence" value="ECO:0007669"/>
    <property type="project" value="UniProtKB-KW"/>
</dbReference>
<dbReference type="AlphaFoldDB" id="A0A6A9UXK2"/>
<sequence>MTAGRPLVRLDDFYRDGDEPDLPHALGIVDWDHVDSWHLERAVEALVSLCRTGAATLPVYDIAANAVVAQRTLVLPDAGCVVAEGVFAADVLAPARAAGLDVHPVWLDRPRTLTFLLRLVRDLREHRKPPAILLRRGLALWRTEPAMRARALRLGFRPLRMRAA</sequence>
<name>A0A6A9UXK2_9ACTN</name>
<dbReference type="Proteomes" id="UP000435304">
    <property type="component" value="Unassembled WGS sequence"/>
</dbReference>
<evidence type="ECO:0000313" key="1">
    <source>
        <dbReference type="EMBL" id="MVA76435.1"/>
    </source>
</evidence>
<proteinExistence type="predicted"/>
<dbReference type="RefSeq" id="WP_156610080.1">
    <property type="nucleotide sequence ID" value="NZ_WPCU01000006.1"/>
</dbReference>
<organism evidence="1 2">
    <name type="scientific">Auraticoccus cholistanensis</name>
    <dbReference type="NCBI Taxonomy" id="2656650"/>
    <lineage>
        <taxon>Bacteria</taxon>
        <taxon>Bacillati</taxon>
        <taxon>Actinomycetota</taxon>
        <taxon>Actinomycetes</taxon>
        <taxon>Propionibacteriales</taxon>
        <taxon>Propionibacteriaceae</taxon>
        <taxon>Auraticoccus</taxon>
    </lineage>
</organism>
<reference evidence="1 2" key="1">
    <citation type="submission" date="2019-12" db="EMBL/GenBank/DDBJ databases">
        <title>Auraticoccus cholistani sp. nov., an actinomycete isolated from soil of Cholistan desert.</title>
        <authorList>
            <person name="Cheema M.T."/>
        </authorList>
    </citation>
    <scope>NUCLEOTIDE SEQUENCE [LARGE SCALE GENOMIC DNA]</scope>
    <source>
        <strain evidence="1 2">F435</strain>
    </source>
</reference>
<dbReference type="Gene3D" id="3.40.50.300">
    <property type="entry name" value="P-loop containing nucleotide triphosphate hydrolases"/>
    <property type="match status" value="1"/>
</dbReference>